<dbReference type="InterPro" id="IPR002346">
    <property type="entry name" value="Mopterin_DH_FAD-bd"/>
</dbReference>
<dbReference type="PROSITE" id="PS51387">
    <property type="entry name" value="FAD_PCMH"/>
    <property type="match status" value="1"/>
</dbReference>
<dbReference type="InterPro" id="IPR051312">
    <property type="entry name" value="Diverse_Substr_Oxidored"/>
</dbReference>
<evidence type="ECO:0000313" key="6">
    <source>
        <dbReference type="Proteomes" id="UP000270471"/>
    </source>
</evidence>
<keyword evidence="1" id="KW-0285">Flavoprotein</keyword>
<dbReference type="OrthoDB" id="9793944at2"/>
<keyword evidence="3" id="KW-0560">Oxidoreductase</keyword>
<protein>
    <submittedName>
        <fullName evidence="5">Molybdopterin dehydrogenase</fullName>
    </submittedName>
</protein>
<dbReference type="PANTHER" id="PTHR42659">
    <property type="entry name" value="XANTHINE DEHYDROGENASE SUBUNIT C-RELATED"/>
    <property type="match status" value="1"/>
</dbReference>
<dbReference type="InterPro" id="IPR005107">
    <property type="entry name" value="CO_DH_flav_C"/>
</dbReference>
<keyword evidence="2" id="KW-0274">FAD</keyword>
<evidence type="ECO:0000256" key="3">
    <source>
        <dbReference type="ARBA" id="ARBA00023002"/>
    </source>
</evidence>
<dbReference type="InterPro" id="IPR036318">
    <property type="entry name" value="FAD-bd_PCMH-like_sf"/>
</dbReference>
<keyword evidence="6" id="KW-1185">Reference proteome</keyword>
<evidence type="ECO:0000256" key="1">
    <source>
        <dbReference type="ARBA" id="ARBA00022630"/>
    </source>
</evidence>
<dbReference type="Gene3D" id="3.30.465.10">
    <property type="match status" value="1"/>
</dbReference>
<dbReference type="InterPro" id="IPR016169">
    <property type="entry name" value="FAD-bd_PCMH_sub2"/>
</dbReference>
<dbReference type="EMBL" id="PENI01000012">
    <property type="protein sequence ID" value="RMB84125.1"/>
    <property type="molecule type" value="Genomic_DNA"/>
</dbReference>
<comment type="caution">
    <text evidence="5">The sequence shown here is derived from an EMBL/GenBank/DDBJ whole genome shotgun (WGS) entry which is preliminary data.</text>
</comment>
<reference evidence="5 6" key="1">
    <citation type="submission" date="2017-11" db="EMBL/GenBank/DDBJ databases">
        <title>Draft genome of actinobacteria isolated from guarana (Paullinia cupana (Mart.) Ducke.</title>
        <authorList>
            <person name="Siqueira K.A."/>
            <person name="Liotti R.G."/>
            <person name="Mendes T.A.O."/>
            <person name="Soares M.A."/>
        </authorList>
    </citation>
    <scope>NUCLEOTIDE SEQUENCE [LARGE SCALE GENOMIC DNA]</scope>
    <source>
        <strain evidence="5 6">193</strain>
    </source>
</reference>
<evidence type="ECO:0000259" key="4">
    <source>
        <dbReference type="PROSITE" id="PS51387"/>
    </source>
</evidence>
<dbReference type="Pfam" id="PF03450">
    <property type="entry name" value="CO_deh_flav_C"/>
    <property type="match status" value="1"/>
</dbReference>
<dbReference type="SUPFAM" id="SSF55447">
    <property type="entry name" value="CO dehydrogenase flavoprotein C-terminal domain-like"/>
    <property type="match status" value="1"/>
</dbReference>
<dbReference type="Proteomes" id="UP000270471">
    <property type="component" value="Unassembled WGS sequence"/>
</dbReference>
<name>A0A3M0I5I5_9ACTN</name>
<gene>
    <name evidence="5" type="ORF">CTZ28_19575</name>
</gene>
<accession>A0A3M0I5I5</accession>
<organism evidence="5 6">
    <name type="scientific">Streptomyces shenzhenensis</name>
    <dbReference type="NCBI Taxonomy" id="943815"/>
    <lineage>
        <taxon>Bacteria</taxon>
        <taxon>Bacillati</taxon>
        <taxon>Actinomycetota</taxon>
        <taxon>Actinomycetes</taxon>
        <taxon>Kitasatosporales</taxon>
        <taxon>Streptomycetaceae</taxon>
        <taxon>Streptomyces</taxon>
    </lineage>
</organism>
<dbReference type="Gene3D" id="3.30.43.10">
    <property type="entry name" value="Uridine Diphospho-n-acetylenolpyruvylglucosamine Reductase, domain 2"/>
    <property type="match status" value="1"/>
</dbReference>
<feature type="domain" description="FAD-binding PCMH-type" evidence="4">
    <location>
        <begin position="1"/>
        <end position="178"/>
    </location>
</feature>
<evidence type="ECO:0000256" key="2">
    <source>
        <dbReference type="ARBA" id="ARBA00022827"/>
    </source>
</evidence>
<proteinExistence type="predicted"/>
<evidence type="ECO:0000313" key="5">
    <source>
        <dbReference type="EMBL" id="RMB84125.1"/>
    </source>
</evidence>
<dbReference type="Pfam" id="PF00941">
    <property type="entry name" value="FAD_binding_5"/>
    <property type="match status" value="1"/>
</dbReference>
<dbReference type="SUPFAM" id="SSF56176">
    <property type="entry name" value="FAD-binding/transporter-associated domain-like"/>
    <property type="match status" value="1"/>
</dbReference>
<dbReference type="Gene3D" id="3.30.390.50">
    <property type="entry name" value="CO dehydrogenase flavoprotein, C-terminal domain"/>
    <property type="match status" value="1"/>
</dbReference>
<dbReference type="InterPro" id="IPR016166">
    <property type="entry name" value="FAD-bd_PCMH"/>
</dbReference>
<dbReference type="GO" id="GO:0016491">
    <property type="term" value="F:oxidoreductase activity"/>
    <property type="evidence" value="ECO:0007669"/>
    <property type="project" value="UniProtKB-KW"/>
</dbReference>
<dbReference type="InterPro" id="IPR036683">
    <property type="entry name" value="CO_DH_flav_C_dom_sf"/>
</dbReference>
<sequence length="310" mass="33081">MKPATFDYVAPRTVAEAVEALGDPGREAQVLAGGQSLILEMHLQRSRPELVVDINRIPELDRMSVEDGELRVGALIRHAAFEAADAVPGPLGTLLSRAVVNIAHPPIRSRGTMAGSFGWAHPASEWCAVGVALDATVEVTGPEGPRALAARDYFLGPYRTARGPRELITAVRMPLLGEHTGVGFIEHRRTHFCFAQVAVAAALTVHDGVIGDARIGLVNSADRPVRARAAERTLLGAEFGPLPAGRRLPDTHPFARAGRVAAQEDAVPVAEPYADVAYKRQAVAVLVGRTLREAATDLRARLAAPEGDHR</sequence>
<dbReference type="AlphaFoldDB" id="A0A3M0I5I5"/>
<dbReference type="GO" id="GO:0071949">
    <property type="term" value="F:FAD binding"/>
    <property type="evidence" value="ECO:0007669"/>
    <property type="project" value="InterPro"/>
</dbReference>
<dbReference type="SMART" id="SM01092">
    <property type="entry name" value="CO_deh_flav_C"/>
    <property type="match status" value="1"/>
</dbReference>
<dbReference type="PANTHER" id="PTHR42659:SF2">
    <property type="entry name" value="XANTHINE DEHYDROGENASE SUBUNIT C-RELATED"/>
    <property type="match status" value="1"/>
</dbReference>
<dbReference type="InterPro" id="IPR016167">
    <property type="entry name" value="FAD-bd_PCMH_sub1"/>
</dbReference>
<dbReference type="RefSeq" id="WP_121890965.1">
    <property type="nucleotide sequence ID" value="NZ_PENI01000012.1"/>
</dbReference>